<evidence type="ECO:0000313" key="1">
    <source>
        <dbReference type="EMBL" id="WVO21327.1"/>
    </source>
</evidence>
<dbReference type="EMBL" id="CP143809">
    <property type="protein sequence ID" value="WVO21327.1"/>
    <property type="molecule type" value="Genomic_DNA"/>
</dbReference>
<protein>
    <submittedName>
        <fullName evidence="1">Uncharacterized protein</fullName>
    </submittedName>
</protein>
<evidence type="ECO:0000313" key="2">
    <source>
        <dbReference type="Proteomes" id="UP001432216"/>
    </source>
</evidence>
<reference evidence="1 2" key="1">
    <citation type="submission" date="2024-01" db="EMBL/GenBank/DDBJ databases">
        <title>Comparative genomics of Cryptococcus and Kwoniella reveals pathogenesis evolution and contrasting modes of karyotype evolution via chromosome fusion or intercentromeric recombination.</title>
        <authorList>
            <person name="Coelho M.A."/>
            <person name="David-Palma M."/>
            <person name="Shea T."/>
            <person name="Bowers K."/>
            <person name="McGinley-Smith S."/>
            <person name="Mohammad A.W."/>
            <person name="Gnirke A."/>
            <person name="Yurkov A.M."/>
            <person name="Nowrousian M."/>
            <person name="Sun S."/>
            <person name="Cuomo C.A."/>
            <person name="Heitman J."/>
        </authorList>
    </citation>
    <scope>NUCLEOTIDE SEQUENCE [LARGE SCALE GENOMIC DNA]</scope>
    <source>
        <strain evidence="1 2">7685027</strain>
    </source>
</reference>
<proteinExistence type="predicted"/>
<keyword evidence="2" id="KW-1185">Reference proteome</keyword>
<name>A0ABZ2ASF7_9TREE</name>
<dbReference type="Proteomes" id="UP001432216">
    <property type="component" value="Chromosome 4"/>
</dbReference>
<organism evidence="1 2">
    <name type="scientific">Cryptococcus decagattii</name>
    <dbReference type="NCBI Taxonomy" id="1859122"/>
    <lineage>
        <taxon>Eukaryota</taxon>
        <taxon>Fungi</taxon>
        <taxon>Dikarya</taxon>
        <taxon>Basidiomycota</taxon>
        <taxon>Agaricomycotina</taxon>
        <taxon>Tremellomycetes</taxon>
        <taxon>Tremellales</taxon>
        <taxon>Cryptococcaceae</taxon>
        <taxon>Cryptococcus</taxon>
        <taxon>Cryptococcus gattii species complex</taxon>
    </lineage>
</organism>
<dbReference type="RefSeq" id="XP_064720566.1">
    <property type="nucleotide sequence ID" value="XM_064864494.1"/>
</dbReference>
<dbReference type="GeneID" id="89989408"/>
<sequence length="87" mass="9516">MMHNPNAVRPNVCGKNVCSSNNSFQARSSAPSSAPRPQQVVVGSICIGVSPYCTQTSWIAILNANFRRYKESVMAPHSRAAFYIRVS</sequence>
<gene>
    <name evidence="1" type="ORF">IAS62_002635</name>
</gene>
<accession>A0ABZ2ASF7</accession>